<dbReference type="Pfam" id="PF07687">
    <property type="entry name" value="M20_dimer"/>
    <property type="match status" value="1"/>
</dbReference>
<dbReference type="GO" id="GO:0019877">
    <property type="term" value="P:diaminopimelate biosynthetic process"/>
    <property type="evidence" value="ECO:0007669"/>
    <property type="project" value="UniProtKB-ARBA"/>
</dbReference>
<dbReference type="Pfam" id="PF01546">
    <property type="entry name" value="Peptidase_M20"/>
    <property type="match status" value="1"/>
</dbReference>
<dbReference type="NCBIfam" id="TIGR01891">
    <property type="entry name" value="amidohydrolases"/>
    <property type="match status" value="1"/>
</dbReference>
<evidence type="ECO:0000259" key="3">
    <source>
        <dbReference type="Pfam" id="PF07687"/>
    </source>
</evidence>
<dbReference type="PANTHER" id="PTHR11014:SF63">
    <property type="entry name" value="METALLOPEPTIDASE, PUTATIVE (AFU_ORTHOLOGUE AFUA_6G09600)-RELATED"/>
    <property type="match status" value="1"/>
</dbReference>
<organism evidence="4 5">
    <name type="scientific">Paenibacillus typhae</name>
    <dbReference type="NCBI Taxonomy" id="1174501"/>
    <lineage>
        <taxon>Bacteria</taxon>
        <taxon>Bacillati</taxon>
        <taxon>Bacillota</taxon>
        <taxon>Bacilli</taxon>
        <taxon>Bacillales</taxon>
        <taxon>Paenibacillaceae</taxon>
        <taxon>Paenibacillus</taxon>
    </lineage>
</organism>
<dbReference type="SUPFAM" id="SSF53187">
    <property type="entry name" value="Zn-dependent exopeptidases"/>
    <property type="match status" value="1"/>
</dbReference>
<dbReference type="OrthoDB" id="9776731at2"/>
<dbReference type="Proteomes" id="UP000199050">
    <property type="component" value="Unassembled WGS sequence"/>
</dbReference>
<protein>
    <submittedName>
        <fullName evidence="4">Hippurate hydrolase</fullName>
    </submittedName>
</protein>
<dbReference type="InterPro" id="IPR036264">
    <property type="entry name" value="Bact_exopeptidase_dim_dom"/>
</dbReference>
<feature type="binding site" evidence="2">
    <location>
        <position position="99"/>
    </location>
    <ligand>
        <name>Mn(2+)</name>
        <dbReference type="ChEBI" id="CHEBI:29035"/>
        <label>2</label>
    </ligand>
</feature>
<evidence type="ECO:0000313" key="5">
    <source>
        <dbReference type="Proteomes" id="UP000199050"/>
    </source>
</evidence>
<dbReference type="InterPro" id="IPR011650">
    <property type="entry name" value="Peptidase_M20_dimer"/>
</dbReference>
<feature type="binding site" evidence="2">
    <location>
        <position position="101"/>
    </location>
    <ligand>
        <name>Mn(2+)</name>
        <dbReference type="ChEBI" id="CHEBI:29035"/>
        <label>2</label>
    </ligand>
</feature>
<dbReference type="PANTHER" id="PTHR11014">
    <property type="entry name" value="PEPTIDASE M20 FAMILY MEMBER"/>
    <property type="match status" value="1"/>
</dbReference>
<dbReference type="FunFam" id="3.30.70.360:FF:000001">
    <property type="entry name" value="N-acetyldiaminopimelate deacetylase"/>
    <property type="match status" value="1"/>
</dbReference>
<feature type="domain" description="Peptidase M20 dimerisation" evidence="3">
    <location>
        <begin position="184"/>
        <end position="263"/>
    </location>
</feature>
<feature type="binding site" evidence="2">
    <location>
        <position position="134"/>
    </location>
    <ligand>
        <name>Mn(2+)</name>
        <dbReference type="ChEBI" id="CHEBI:29035"/>
        <label>2</label>
    </ligand>
</feature>
<proteinExistence type="predicted"/>
<dbReference type="PIRSF" id="PIRSF005962">
    <property type="entry name" value="Pept_M20D_amidohydro"/>
    <property type="match status" value="1"/>
</dbReference>
<dbReference type="AlphaFoldDB" id="A0A1G8R6J2"/>
<evidence type="ECO:0000256" key="1">
    <source>
        <dbReference type="ARBA" id="ARBA00022801"/>
    </source>
</evidence>
<feature type="binding site" evidence="2">
    <location>
        <position position="361"/>
    </location>
    <ligand>
        <name>Mn(2+)</name>
        <dbReference type="ChEBI" id="CHEBI:29035"/>
        <label>2</label>
    </ligand>
</feature>
<sequence>MNTDVSDFEQQLTAWRHDLHRRPETAFEEKDTSNYIAAVLTEMGLEVHRGIGGTGVIASLTAGNGPGVIGIRADMDALNLTEEAQHAYSSLNPGKMHACGHDGHMAMVMGAARLLTQRQHFNGTVRFIFQPAEEPGKGALAMLRDGLLERFPVDEIYGLHNMPGMPAGSFATRSGGIMASEDNFVIRIKGQGAHAARPHTSKDPLVIASEIIIALQTIISRNLEPGVPAVISCTELHTDGIRNAIPTRVEIKGDTRSYTPEVQLLLEERMRTISTAICGMNGAECTFEYTHEFAPTVNRAECVEWAVKAARNVAGDNCVDRNVRTMMISEDFGVFLQHIPGCFAFIGNGDDAEGSGNIPLHSSGYDFNDRILKRGAEYFAELIRIRLPG</sequence>
<keyword evidence="1 4" id="KW-0378">Hydrolase</keyword>
<feature type="binding site" evidence="2">
    <location>
        <position position="160"/>
    </location>
    <ligand>
        <name>Mn(2+)</name>
        <dbReference type="ChEBI" id="CHEBI:29035"/>
        <label>2</label>
    </ligand>
</feature>
<keyword evidence="5" id="KW-1185">Reference proteome</keyword>
<dbReference type="InterPro" id="IPR017439">
    <property type="entry name" value="Amidohydrolase"/>
</dbReference>
<dbReference type="GO" id="GO:0046872">
    <property type="term" value="F:metal ion binding"/>
    <property type="evidence" value="ECO:0007669"/>
    <property type="project" value="UniProtKB-KW"/>
</dbReference>
<comment type="cofactor">
    <cofactor evidence="2">
        <name>Mn(2+)</name>
        <dbReference type="ChEBI" id="CHEBI:29035"/>
    </cofactor>
    <text evidence="2">The Mn(2+) ion enhances activity.</text>
</comment>
<gene>
    <name evidence="4" type="ORF">SAMN05216192_11213</name>
</gene>
<dbReference type="STRING" id="1174501.SAMN05216192_11213"/>
<dbReference type="EMBL" id="FNDX01000012">
    <property type="protein sequence ID" value="SDJ12548.1"/>
    <property type="molecule type" value="Genomic_DNA"/>
</dbReference>
<keyword evidence="2" id="KW-0479">Metal-binding</keyword>
<evidence type="ECO:0000313" key="4">
    <source>
        <dbReference type="EMBL" id="SDJ12548.1"/>
    </source>
</evidence>
<dbReference type="Gene3D" id="3.40.630.10">
    <property type="entry name" value="Zn peptidases"/>
    <property type="match status" value="1"/>
</dbReference>
<name>A0A1G8R6J2_9BACL</name>
<accession>A0A1G8R6J2</accession>
<dbReference type="InterPro" id="IPR002933">
    <property type="entry name" value="Peptidase_M20"/>
</dbReference>
<dbReference type="GO" id="GO:0050118">
    <property type="term" value="F:N-acetyldiaminopimelate deacetylase activity"/>
    <property type="evidence" value="ECO:0007669"/>
    <property type="project" value="UniProtKB-ARBA"/>
</dbReference>
<keyword evidence="2" id="KW-0464">Manganese</keyword>
<reference evidence="5" key="1">
    <citation type="submission" date="2016-10" db="EMBL/GenBank/DDBJ databases">
        <authorList>
            <person name="Varghese N."/>
            <person name="Submissions S."/>
        </authorList>
    </citation>
    <scope>NUCLEOTIDE SEQUENCE [LARGE SCALE GENOMIC DNA]</scope>
    <source>
        <strain evidence="5">CGMCC 1.11012</strain>
    </source>
</reference>
<dbReference type="Gene3D" id="3.30.70.360">
    <property type="match status" value="1"/>
</dbReference>
<evidence type="ECO:0000256" key="2">
    <source>
        <dbReference type="PIRSR" id="PIRSR005962-1"/>
    </source>
</evidence>
<dbReference type="CDD" id="cd05666">
    <property type="entry name" value="M20_Acy1-like"/>
    <property type="match status" value="1"/>
</dbReference>
<dbReference type="SUPFAM" id="SSF55031">
    <property type="entry name" value="Bacterial exopeptidase dimerisation domain"/>
    <property type="match status" value="1"/>
</dbReference>